<evidence type="ECO:0000313" key="3">
    <source>
        <dbReference type="EMBL" id="KAF3225629.1"/>
    </source>
</evidence>
<feature type="transmembrane region" description="Helical" evidence="1">
    <location>
        <begin position="202"/>
        <end position="223"/>
    </location>
</feature>
<keyword evidence="1" id="KW-1133">Transmembrane helix</keyword>
<organism evidence="3 4">
    <name type="scientific">Orbilia oligospora</name>
    <name type="common">Nematode-trapping fungus</name>
    <name type="synonym">Arthrobotrys oligospora</name>
    <dbReference type="NCBI Taxonomy" id="2813651"/>
    <lineage>
        <taxon>Eukaryota</taxon>
        <taxon>Fungi</taxon>
        <taxon>Dikarya</taxon>
        <taxon>Ascomycota</taxon>
        <taxon>Pezizomycotina</taxon>
        <taxon>Orbiliomycetes</taxon>
        <taxon>Orbiliales</taxon>
        <taxon>Orbiliaceae</taxon>
        <taxon>Orbilia</taxon>
    </lineage>
</organism>
<dbReference type="InterPro" id="IPR019595">
    <property type="entry name" value="DUF2470"/>
</dbReference>
<proteinExistence type="predicted"/>
<evidence type="ECO:0000259" key="2">
    <source>
        <dbReference type="Pfam" id="PF10615"/>
    </source>
</evidence>
<keyword evidence="1" id="KW-0812">Transmembrane</keyword>
<keyword evidence="1" id="KW-0472">Membrane</keyword>
<name>A0A7C8QT61_ORBOL</name>
<feature type="transmembrane region" description="Helical" evidence="1">
    <location>
        <begin position="229"/>
        <end position="252"/>
    </location>
</feature>
<feature type="domain" description="DUF2470" evidence="2">
    <location>
        <begin position="49"/>
        <end position="126"/>
    </location>
</feature>
<comment type="caution">
    <text evidence="3">The sequence shown here is derived from an EMBL/GenBank/DDBJ whole genome shotgun (WGS) entry which is preliminary data.</text>
</comment>
<evidence type="ECO:0000313" key="4">
    <source>
        <dbReference type="Proteomes" id="UP000472727"/>
    </source>
</evidence>
<gene>
    <name evidence="3" type="ORF">TWF106_002147</name>
</gene>
<dbReference type="EMBL" id="WIWS01000014">
    <property type="protein sequence ID" value="KAF3225629.1"/>
    <property type="molecule type" value="Genomic_DNA"/>
</dbReference>
<protein>
    <recommendedName>
        <fullName evidence="2">DUF2470 domain-containing protein</fullName>
    </recommendedName>
</protein>
<dbReference type="AlphaFoldDB" id="A0A7C8QT61"/>
<reference evidence="3 4" key="1">
    <citation type="submission" date="2019-06" db="EMBL/GenBank/DDBJ databases">
        <authorList>
            <person name="Palmer J.M."/>
        </authorList>
    </citation>
    <scope>NUCLEOTIDE SEQUENCE [LARGE SCALE GENOMIC DNA]</scope>
    <source>
        <strain evidence="3 4">TWF106</strain>
    </source>
</reference>
<dbReference type="PANTHER" id="PTHR37783:SF1">
    <property type="entry name" value="MEMBRANE PROTEIN, PUTATIVE (AFU_ORTHOLOGUE AFUA_1G04315)-RELATED"/>
    <property type="match status" value="1"/>
</dbReference>
<accession>A0A7C8QT61</accession>
<dbReference type="Gene3D" id="3.20.180.10">
    <property type="entry name" value="PNP-oxidase-like"/>
    <property type="match status" value="1"/>
</dbReference>
<evidence type="ECO:0000256" key="1">
    <source>
        <dbReference type="SAM" id="Phobius"/>
    </source>
</evidence>
<sequence>MEPSCRVFLASEAITSPKLLISLISRLTVVGGSTEIPRAKMASEDAVRTRILNHMNKDHVYDSKLYLIHRLSYPKPLLLPSNPAKVQLSDIQTTHLTINIDDVAKEIPFDPPMASLSDSRVRLVEMTKQAEAALGVDRDMVSITPVYLPPRGIGEWTLLFTMLSCIYLLFIPSTLQPGGLLYSTILKGYPWIADAMYKQVWWGYWVLVSFHVGETLWFCFGVLGKIWEVPGVDIGTAALWTIDVAIHGFYALNKWKRMVRRQVKKNGKKDH</sequence>
<dbReference type="Pfam" id="PF10615">
    <property type="entry name" value="DUF2470"/>
    <property type="match status" value="1"/>
</dbReference>
<dbReference type="Proteomes" id="UP000472727">
    <property type="component" value="Unassembled WGS sequence"/>
</dbReference>
<feature type="transmembrane region" description="Helical" evidence="1">
    <location>
        <begin position="156"/>
        <end position="182"/>
    </location>
</feature>
<dbReference type="PANTHER" id="PTHR37783">
    <property type="entry name" value="MEMBRANE PROTEIN, PUTATIVE (AFU_ORTHOLOGUE AFUA_1G04315)-RELATED"/>
    <property type="match status" value="1"/>
</dbReference>
<dbReference type="InterPro" id="IPR037119">
    <property type="entry name" value="Haem_oxidase_HugZ-like_sf"/>
</dbReference>